<evidence type="ECO:0000256" key="5">
    <source>
        <dbReference type="ARBA" id="ARBA00022448"/>
    </source>
</evidence>
<dbReference type="PANTHER" id="PTHR36122:SF2">
    <property type="entry name" value="NICOTINAMIDE RIBOSIDE TRANSPORTER PNUC"/>
    <property type="match status" value="1"/>
</dbReference>
<evidence type="ECO:0000256" key="10">
    <source>
        <dbReference type="SAM" id="Phobius"/>
    </source>
</evidence>
<keyword evidence="9 10" id="KW-0472">Membrane</keyword>
<dbReference type="GO" id="GO:0034257">
    <property type="term" value="F:nicotinamide riboside transmembrane transporter activity"/>
    <property type="evidence" value="ECO:0007669"/>
    <property type="project" value="InterPro"/>
</dbReference>
<evidence type="ECO:0000256" key="9">
    <source>
        <dbReference type="ARBA" id="ARBA00023136"/>
    </source>
</evidence>
<sequence length="184" mass="20674">MSLTELSGAVISALGVWLSAYRVMACWPVSLLASVLYGWIFFQAHLYADTTLQGVFCAGILYGWWCWRQDRDVFSSLPIRAPGTRQILWGVLAAAVGGTGWAVVLARCTDDPTPVMDAFLSSYSLLGQFWGTRRYRITWLLWIVIDVIYVGLFISRGLYPTAVLYAGFVLLAFHGFRQWTDARD</sequence>
<evidence type="ECO:0000256" key="1">
    <source>
        <dbReference type="ARBA" id="ARBA00002672"/>
    </source>
</evidence>
<reference evidence="11 12" key="1">
    <citation type="submission" date="2011-10" db="EMBL/GenBank/DDBJ databases">
        <title>Genome sequence of Gluconobacter morbifer G707, isolated from Drosophila gut.</title>
        <authorList>
            <person name="Lee W.-J."/>
            <person name="Kim E.-K."/>
        </authorList>
    </citation>
    <scope>NUCLEOTIDE SEQUENCE [LARGE SCALE GENOMIC DNA]</scope>
    <source>
        <strain evidence="11 12">G707</strain>
    </source>
</reference>
<evidence type="ECO:0000256" key="6">
    <source>
        <dbReference type="ARBA" id="ARBA00022475"/>
    </source>
</evidence>
<evidence type="ECO:0000256" key="2">
    <source>
        <dbReference type="ARBA" id="ARBA00004651"/>
    </source>
</evidence>
<dbReference type="AlphaFoldDB" id="G6XJ88"/>
<evidence type="ECO:0000256" key="4">
    <source>
        <dbReference type="ARBA" id="ARBA00017522"/>
    </source>
</evidence>
<proteinExistence type="inferred from homology"/>
<dbReference type="Proteomes" id="UP000004949">
    <property type="component" value="Unassembled WGS sequence"/>
</dbReference>
<feature type="transmembrane region" description="Helical" evidence="10">
    <location>
        <begin position="87"/>
        <end position="106"/>
    </location>
</feature>
<dbReference type="Pfam" id="PF04973">
    <property type="entry name" value="NMN_transporter"/>
    <property type="match status" value="1"/>
</dbReference>
<gene>
    <name evidence="11" type="ORF">GMO_15540</name>
</gene>
<dbReference type="EMBL" id="AGQV01000004">
    <property type="protein sequence ID" value="EHH68204.1"/>
    <property type="molecule type" value="Genomic_DNA"/>
</dbReference>
<evidence type="ECO:0000256" key="8">
    <source>
        <dbReference type="ARBA" id="ARBA00022989"/>
    </source>
</evidence>
<evidence type="ECO:0000313" key="11">
    <source>
        <dbReference type="EMBL" id="EHH68204.1"/>
    </source>
</evidence>
<evidence type="ECO:0000313" key="12">
    <source>
        <dbReference type="Proteomes" id="UP000004949"/>
    </source>
</evidence>
<keyword evidence="8 10" id="KW-1133">Transmembrane helix</keyword>
<evidence type="ECO:0000256" key="3">
    <source>
        <dbReference type="ARBA" id="ARBA00006669"/>
    </source>
</evidence>
<dbReference type="STRING" id="1088869.GMO_15540"/>
<comment type="caution">
    <text evidence="11">The sequence shown here is derived from an EMBL/GenBank/DDBJ whole genome shotgun (WGS) entry which is preliminary data.</text>
</comment>
<keyword evidence="7 10" id="KW-0812">Transmembrane</keyword>
<keyword evidence="5" id="KW-0813">Transport</keyword>
<dbReference type="InterPro" id="IPR006419">
    <property type="entry name" value="NMN_transpt_PnuC"/>
</dbReference>
<feature type="transmembrane region" description="Helical" evidence="10">
    <location>
        <begin position="162"/>
        <end position="179"/>
    </location>
</feature>
<dbReference type="PATRIC" id="fig|1088869.3.peg.1551"/>
<dbReference type="NCBIfam" id="TIGR01528">
    <property type="entry name" value="NMN_trans_PnuC"/>
    <property type="match status" value="1"/>
</dbReference>
<protein>
    <recommendedName>
        <fullName evidence="4">Nicotinamide riboside transporter PnuC</fullName>
    </recommendedName>
</protein>
<dbReference type="RefSeq" id="WP_008851701.1">
    <property type="nucleotide sequence ID" value="NZ_AGQV01000004.1"/>
</dbReference>
<dbReference type="eggNOG" id="COG3201">
    <property type="taxonomic scope" value="Bacteria"/>
</dbReference>
<accession>G6XJ88</accession>
<feature type="transmembrane region" description="Helical" evidence="10">
    <location>
        <begin position="137"/>
        <end position="155"/>
    </location>
</feature>
<dbReference type="GO" id="GO:0005886">
    <property type="term" value="C:plasma membrane"/>
    <property type="evidence" value="ECO:0007669"/>
    <property type="project" value="UniProtKB-SubCell"/>
</dbReference>
<dbReference type="PANTHER" id="PTHR36122">
    <property type="entry name" value="NICOTINAMIDE RIBOSIDE TRANSPORTER PNUC"/>
    <property type="match status" value="1"/>
</dbReference>
<name>G6XJ88_9PROT</name>
<keyword evidence="6" id="KW-1003">Cell membrane</keyword>
<feature type="transmembrane region" description="Helical" evidence="10">
    <location>
        <begin position="20"/>
        <end position="40"/>
    </location>
</feature>
<comment type="function">
    <text evidence="1">Required for nicotinamide riboside transport across the inner membrane.</text>
</comment>
<comment type="subcellular location">
    <subcellularLocation>
        <location evidence="2">Cell membrane</location>
        <topology evidence="2">Multi-pass membrane protein</topology>
    </subcellularLocation>
</comment>
<feature type="transmembrane region" description="Helical" evidence="10">
    <location>
        <begin position="46"/>
        <end position="67"/>
    </location>
</feature>
<organism evidence="11 12">
    <name type="scientific">Gluconobacter morbifer G707</name>
    <dbReference type="NCBI Taxonomy" id="1088869"/>
    <lineage>
        <taxon>Bacteria</taxon>
        <taxon>Pseudomonadati</taxon>
        <taxon>Pseudomonadota</taxon>
        <taxon>Alphaproteobacteria</taxon>
        <taxon>Acetobacterales</taxon>
        <taxon>Acetobacteraceae</taxon>
        <taxon>Gluconobacter</taxon>
    </lineage>
</organism>
<evidence type="ECO:0000256" key="7">
    <source>
        <dbReference type="ARBA" id="ARBA00022692"/>
    </source>
</evidence>
<dbReference type="OrthoDB" id="9791248at2"/>
<comment type="similarity">
    <text evidence="3">Belongs to the nicotinamide ribonucleoside (NR) uptake permease (TC 4.B.1) family.</text>
</comment>
<keyword evidence="12" id="KW-1185">Reference proteome</keyword>